<proteinExistence type="predicted"/>
<dbReference type="EMBL" id="JAIWYP010000014">
    <property type="protein sequence ID" value="KAH3706513.1"/>
    <property type="molecule type" value="Genomic_DNA"/>
</dbReference>
<keyword evidence="3" id="KW-1185">Reference proteome</keyword>
<evidence type="ECO:0000313" key="3">
    <source>
        <dbReference type="Proteomes" id="UP000828390"/>
    </source>
</evidence>
<feature type="region of interest" description="Disordered" evidence="1">
    <location>
        <begin position="1"/>
        <end position="29"/>
    </location>
</feature>
<feature type="compositionally biased region" description="Basic residues" evidence="1">
    <location>
        <begin position="180"/>
        <end position="192"/>
    </location>
</feature>
<organism evidence="2 3">
    <name type="scientific">Dreissena polymorpha</name>
    <name type="common">Zebra mussel</name>
    <name type="synonym">Mytilus polymorpha</name>
    <dbReference type="NCBI Taxonomy" id="45954"/>
    <lineage>
        <taxon>Eukaryota</taxon>
        <taxon>Metazoa</taxon>
        <taxon>Spiralia</taxon>
        <taxon>Lophotrochozoa</taxon>
        <taxon>Mollusca</taxon>
        <taxon>Bivalvia</taxon>
        <taxon>Autobranchia</taxon>
        <taxon>Heteroconchia</taxon>
        <taxon>Euheterodonta</taxon>
        <taxon>Imparidentia</taxon>
        <taxon>Neoheterodontei</taxon>
        <taxon>Myida</taxon>
        <taxon>Dreissenoidea</taxon>
        <taxon>Dreissenidae</taxon>
        <taxon>Dreissena</taxon>
    </lineage>
</organism>
<dbReference type="OrthoDB" id="6156993at2759"/>
<protein>
    <submittedName>
        <fullName evidence="2">Uncharacterized protein</fullName>
    </submittedName>
</protein>
<evidence type="ECO:0000313" key="2">
    <source>
        <dbReference type="EMBL" id="KAH3706513.1"/>
    </source>
</evidence>
<feature type="compositionally biased region" description="Low complexity" evidence="1">
    <location>
        <begin position="193"/>
        <end position="206"/>
    </location>
</feature>
<feature type="region of interest" description="Disordered" evidence="1">
    <location>
        <begin position="103"/>
        <end position="148"/>
    </location>
</feature>
<evidence type="ECO:0000256" key="1">
    <source>
        <dbReference type="SAM" id="MobiDB-lite"/>
    </source>
</evidence>
<comment type="caution">
    <text evidence="2">The sequence shown here is derived from an EMBL/GenBank/DDBJ whole genome shotgun (WGS) entry which is preliminary data.</text>
</comment>
<reference evidence="2" key="2">
    <citation type="submission" date="2020-11" db="EMBL/GenBank/DDBJ databases">
        <authorList>
            <person name="McCartney M.A."/>
            <person name="Auch B."/>
            <person name="Kono T."/>
            <person name="Mallez S."/>
            <person name="Becker A."/>
            <person name="Gohl D.M."/>
            <person name="Silverstein K.A.T."/>
            <person name="Koren S."/>
            <person name="Bechman K.B."/>
            <person name="Herman A."/>
            <person name="Abrahante J.E."/>
            <person name="Garbe J."/>
        </authorList>
    </citation>
    <scope>NUCLEOTIDE SEQUENCE</scope>
    <source>
        <strain evidence="2">Duluth1</strain>
        <tissue evidence="2">Whole animal</tissue>
    </source>
</reference>
<reference evidence="2" key="1">
    <citation type="journal article" date="2019" name="bioRxiv">
        <title>The Genome of the Zebra Mussel, Dreissena polymorpha: A Resource for Invasive Species Research.</title>
        <authorList>
            <person name="McCartney M.A."/>
            <person name="Auch B."/>
            <person name="Kono T."/>
            <person name="Mallez S."/>
            <person name="Zhang Y."/>
            <person name="Obille A."/>
            <person name="Becker A."/>
            <person name="Abrahante J.E."/>
            <person name="Garbe J."/>
            <person name="Badalamenti J.P."/>
            <person name="Herman A."/>
            <person name="Mangelson H."/>
            <person name="Liachko I."/>
            <person name="Sullivan S."/>
            <person name="Sone E.D."/>
            <person name="Koren S."/>
            <person name="Silverstein K.A.T."/>
            <person name="Beckman K.B."/>
            <person name="Gohl D.M."/>
        </authorList>
    </citation>
    <scope>NUCLEOTIDE SEQUENCE</scope>
    <source>
        <strain evidence="2">Duluth1</strain>
        <tissue evidence="2">Whole animal</tissue>
    </source>
</reference>
<dbReference type="AlphaFoldDB" id="A0A9D3YT12"/>
<feature type="compositionally biased region" description="Polar residues" evidence="1">
    <location>
        <begin position="1"/>
        <end position="18"/>
    </location>
</feature>
<sequence>MEAQPGSQIVKSSSNDNVKQPLHSILVNGNTDDDFFKVAKFRPRANTEPTPPKPKLRVHFDLPDIVLDDCSDNEQDVIDTSRPEEINKELANTAEGAFFVFKSPPRQRSNTCPINMFGGSKPRKNRPPTPPPKDRIPQGNLQRYPSWEKVDFAPHTLCSVEEAKEINQDNKPSGSELEHRSRRSSANKHVKPRSSIPASDSPSGSPKRTHVRLSNGHVAHKTGNAIDITS</sequence>
<feature type="region of interest" description="Disordered" evidence="1">
    <location>
        <begin position="161"/>
        <end position="230"/>
    </location>
</feature>
<dbReference type="Proteomes" id="UP000828390">
    <property type="component" value="Unassembled WGS sequence"/>
</dbReference>
<name>A0A9D3YT12_DREPO</name>
<accession>A0A9D3YT12</accession>
<gene>
    <name evidence="2" type="ORF">DPMN_065900</name>
</gene>